<dbReference type="InterPro" id="IPR056729">
    <property type="entry name" value="GMPPB_C"/>
</dbReference>
<name>A0ABT5X7Y0_9EURY</name>
<feature type="domain" description="Mannose-1-phosphate guanyltransferase C-terminal" evidence="4">
    <location>
        <begin position="290"/>
        <end position="394"/>
    </location>
</feature>
<dbReference type="Pfam" id="PF00483">
    <property type="entry name" value="NTP_transferase"/>
    <property type="match status" value="1"/>
</dbReference>
<evidence type="ECO:0000259" key="4">
    <source>
        <dbReference type="Pfam" id="PF25087"/>
    </source>
</evidence>
<dbReference type="InterPro" id="IPR005835">
    <property type="entry name" value="NTP_transferase_dom"/>
</dbReference>
<comment type="similarity">
    <text evidence="1">Belongs to the transferase hexapeptide repeat family.</text>
</comment>
<protein>
    <recommendedName>
        <fullName evidence="2">Bifunctional protein GlmU</fullName>
    </recommendedName>
</protein>
<dbReference type="Proteomes" id="UP001220010">
    <property type="component" value="Unassembled WGS sequence"/>
</dbReference>
<accession>A0ABT5X7Y0</accession>
<evidence type="ECO:0000256" key="2">
    <source>
        <dbReference type="ARBA" id="ARBA00013414"/>
    </source>
</evidence>
<dbReference type="RefSeq" id="WP_316966552.1">
    <property type="nucleotide sequence ID" value="NZ_JARFPK010000019.1"/>
</dbReference>
<dbReference type="InterPro" id="IPR011004">
    <property type="entry name" value="Trimer_LpxA-like_sf"/>
</dbReference>
<feature type="domain" description="Nucleotidyl transferase" evidence="3">
    <location>
        <begin position="9"/>
        <end position="250"/>
    </location>
</feature>
<dbReference type="CDD" id="cd04181">
    <property type="entry name" value="NTP_transferase"/>
    <property type="match status" value="1"/>
</dbReference>
<dbReference type="InterPro" id="IPR029044">
    <property type="entry name" value="Nucleotide-diphossugar_trans"/>
</dbReference>
<evidence type="ECO:0000313" key="6">
    <source>
        <dbReference type="Proteomes" id="UP001220010"/>
    </source>
</evidence>
<evidence type="ECO:0000256" key="1">
    <source>
        <dbReference type="ARBA" id="ARBA00007274"/>
    </source>
</evidence>
<dbReference type="Pfam" id="PF25087">
    <property type="entry name" value="GMPPB_C"/>
    <property type="match status" value="1"/>
</dbReference>
<comment type="caution">
    <text evidence="5">The sequence shown here is derived from an EMBL/GenBank/DDBJ whole genome shotgun (WGS) entry which is preliminary data.</text>
</comment>
<reference evidence="5 6" key="1">
    <citation type="submission" date="2023-03" db="EMBL/GenBank/DDBJ databases">
        <title>WGS of Methanotrichaceae archaeon Mx.</title>
        <authorList>
            <person name="Sorokin D.Y."/>
            <person name="Merkel A.Y."/>
        </authorList>
    </citation>
    <scope>NUCLEOTIDE SEQUENCE [LARGE SCALE GENOMIC DNA]</scope>
    <source>
        <strain evidence="5 6">Mx</strain>
    </source>
</reference>
<evidence type="ECO:0000259" key="3">
    <source>
        <dbReference type="Pfam" id="PF00483"/>
    </source>
</evidence>
<proteinExistence type="inferred from homology"/>
<gene>
    <name evidence="5" type="ORF">P0O15_06445</name>
</gene>
<dbReference type="PANTHER" id="PTHR22572">
    <property type="entry name" value="SUGAR-1-PHOSPHATE GUANYL TRANSFERASE"/>
    <property type="match status" value="1"/>
</dbReference>
<dbReference type="SUPFAM" id="SSF53448">
    <property type="entry name" value="Nucleotide-diphospho-sugar transferases"/>
    <property type="match status" value="1"/>
</dbReference>
<evidence type="ECO:0000313" key="5">
    <source>
        <dbReference type="EMBL" id="MDF0590809.1"/>
    </source>
</evidence>
<dbReference type="Gene3D" id="3.90.550.10">
    <property type="entry name" value="Spore Coat Polysaccharide Biosynthesis Protein SpsA, Chain A"/>
    <property type="match status" value="1"/>
</dbReference>
<dbReference type="InterPro" id="IPR050486">
    <property type="entry name" value="Mannose-1P_guanyltransferase"/>
</dbReference>
<dbReference type="EMBL" id="JARFPK010000019">
    <property type="protein sequence ID" value="MDF0590809.1"/>
    <property type="molecule type" value="Genomic_DNA"/>
</dbReference>
<sequence>MFPPVIATVGGGGTRLYPLTLDQPKPLVDLCDTAIIATLFRVLANQGCRRFILGSKGAENTLPLNNYFKAGEGFFKRLGINDIEEFSYQPQYDDRGSADSLRYCMNYFDVQEDMLVVSGDNVIDINLRNFIDFHREKGAVLTVALKELPAGEEVSQYGVADIGGDLRVRGFVEKPAPGREPSRMINTAFYLFSPEVRDLLAEMGDSARDIGGDLIPYLTERGYPVFGYPVKGYWIDIGTPERLLQAAMDFLAGKVEHYAFRNEYRPGQWVNPKTLNRIEKHLDSGDIELRGKVFIGRNCSIEKGVVIENSHIGHTSLIERDSKIKNSMVMSFSNIKRSSSLNRAIVGRHSIIGTRCILDADLSSGRKPGRIPVAGENVSLPPESVVGPGTRVAPLKYSYKILATGKFSQLGSDDKNIFFCEK</sequence>
<dbReference type="SUPFAM" id="SSF51161">
    <property type="entry name" value="Trimeric LpxA-like enzymes"/>
    <property type="match status" value="1"/>
</dbReference>
<dbReference type="Gene3D" id="2.160.10.10">
    <property type="entry name" value="Hexapeptide repeat proteins"/>
    <property type="match status" value="1"/>
</dbReference>
<organism evidence="5 6">
    <name type="scientific">Candidatus Methanocrinis natronophilus</name>
    <dbReference type="NCBI Taxonomy" id="3033396"/>
    <lineage>
        <taxon>Archaea</taxon>
        <taxon>Methanobacteriati</taxon>
        <taxon>Methanobacteriota</taxon>
        <taxon>Stenosarchaea group</taxon>
        <taxon>Methanomicrobia</taxon>
        <taxon>Methanotrichales</taxon>
        <taxon>Methanotrichaceae</taxon>
        <taxon>Methanocrinis</taxon>
    </lineage>
</organism>
<keyword evidence="6" id="KW-1185">Reference proteome</keyword>